<organism evidence="10 11">
    <name type="scientific">Nematostella vectensis</name>
    <name type="common">Starlet sea anemone</name>
    <dbReference type="NCBI Taxonomy" id="45351"/>
    <lineage>
        <taxon>Eukaryota</taxon>
        <taxon>Metazoa</taxon>
        <taxon>Cnidaria</taxon>
        <taxon>Anthozoa</taxon>
        <taxon>Hexacorallia</taxon>
        <taxon>Actiniaria</taxon>
        <taxon>Edwardsiidae</taxon>
        <taxon>Nematostella</taxon>
    </lineage>
</organism>
<dbReference type="EMBL" id="DS469809">
    <property type="protein sequence ID" value="EDO32720.1"/>
    <property type="molecule type" value="Genomic_DNA"/>
</dbReference>
<evidence type="ECO:0000256" key="4">
    <source>
        <dbReference type="ARBA" id="ARBA00022989"/>
    </source>
</evidence>
<sequence>MAGLCDVRFWNVIVMGFSFMFVFTAFQTTSIIEVCYIASFRLIKNSRTHSLGIVYSVFTFSNWVAPSVVGFFGPRASMIAGGICYLLFILALIEPKTWTLYLGSVIIGFGASIIWTGQGNFLTINSDKETMPRNSGIFWALLQCSLLFGNLFVYFEFKGSTIDDATRRTVFIVFSVVCGIGIGMMFLMRRVQPSTKQVSDNSDASPKNSGVIQAFCKLHSVFSVTSIRLFITRDMMLLSLCFAYTGLELTFFSGVYGTCVGMYDAADDTLIGLTGMFIGVGEIIGGLTFGIFGKRTNRFGRDPIVLFGLFIHWVAFILIFLNIPSDAPTGGTMKVAYLHAPNQYVVLLCGFLLGLGDSSYNTQVSTALFS</sequence>
<dbReference type="FunCoup" id="A7SU87">
    <property type="interactions" value="188"/>
</dbReference>
<dbReference type="InterPro" id="IPR036259">
    <property type="entry name" value="MFS_trans_sf"/>
</dbReference>
<name>A7SU87_NEMVE</name>
<evidence type="ECO:0000256" key="9">
    <source>
        <dbReference type="SAM" id="Phobius"/>
    </source>
</evidence>
<feature type="transmembrane region" description="Helical" evidence="9">
    <location>
        <begin position="75"/>
        <end position="93"/>
    </location>
</feature>
<dbReference type="PhylomeDB" id="A7SU87"/>
<dbReference type="HOGENOM" id="CLU_025356_2_0_1"/>
<feature type="transmembrane region" description="Helical" evidence="9">
    <location>
        <begin position="169"/>
        <end position="191"/>
    </location>
</feature>
<dbReference type="OMA" id="QFQDKTH"/>
<dbReference type="Proteomes" id="UP000001593">
    <property type="component" value="Unassembled WGS sequence"/>
</dbReference>
<feature type="transmembrane region" description="Helical" evidence="9">
    <location>
        <begin position="211"/>
        <end position="231"/>
    </location>
</feature>
<feature type="transmembrane region" description="Helical" evidence="9">
    <location>
        <begin position="12"/>
        <end position="38"/>
    </location>
</feature>
<evidence type="ECO:0000256" key="3">
    <source>
        <dbReference type="ARBA" id="ARBA00022692"/>
    </source>
</evidence>
<feature type="transmembrane region" description="Helical" evidence="9">
    <location>
        <begin position="50"/>
        <end position="69"/>
    </location>
</feature>
<dbReference type="InterPro" id="IPR051617">
    <property type="entry name" value="UNC-93-like_regulator"/>
</dbReference>
<dbReference type="Gene3D" id="1.20.1250.20">
    <property type="entry name" value="MFS general substrate transporter like domains"/>
    <property type="match status" value="1"/>
</dbReference>
<proteinExistence type="inferred from homology"/>
<comment type="subcellular location">
    <subcellularLocation>
        <location evidence="1">Membrane</location>
        <topology evidence="1">Multi-pass membrane protein</topology>
    </subcellularLocation>
</comment>
<dbReference type="eggNOG" id="KOG3098">
    <property type="taxonomic scope" value="Eukaryota"/>
</dbReference>
<feature type="transmembrane region" description="Helical" evidence="9">
    <location>
        <begin position="304"/>
        <end position="323"/>
    </location>
</feature>
<dbReference type="GO" id="GO:0016020">
    <property type="term" value="C:membrane"/>
    <property type="evidence" value="ECO:0007669"/>
    <property type="project" value="UniProtKB-SubCell"/>
</dbReference>
<evidence type="ECO:0000313" key="11">
    <source>
        <dbReference type="Proteomes" id="UP000001593"/>
    </source>
</evidence>
<evidence type="ECO:0000256" key="7">
    <source>
        <dbReference type="ARBA" id="ARBA00040302"/>
    </source>
</evidence>
<evidence type="ECO:0000256" key="2">
    <source>
        <dbReference type="ARBA" id="ARBA00009172"/>
    </source>
</evidence>
<feature type="transmembrane region" description="Helical" evidence="9">
    <location>
        <begin position="238"/>
        <end position="263"/>
    </location>
</feature>
<keyword evidence="3 9" id="KW-0812">Transmembrane</keyword>
<dbReference type="SUPFAM" id="SSF103473">
    <property type="entry name" value="MFS general substrate transporter"/>
    <property type="match status" value="1"/>
</dbReference>
<evidence type="ECO:0000256" key="5">
    <source>
        <dbReference type="ARBA" id="ARBA00023136"/>
    </source>
</evidence>
<keyword evidence="6" id="KW-0325">Glycoprotein</keyword>
<dbReference type="AlphaFoldDB" id="A7SU87"/>
<keyword evidence="11" id="KW-1185">Reference proteome</keyword>
<evidence type="ECO:0000313" key="10">
    <source>
        <dbReference type="EMBL" id="EDO32720.1"/>
    </source>
</evidence>
<keyword evidence="4 9" id="KW-1133">Transmembrane helix</keyword>
<feature type="transmembrane region" description="Helical" evidence="9">
    <location>
        <begin position="335"/>
        <end position="355"/>
    </location>
</feature>
<evidence type="ECO:0000256" key="1">
    <source>
        <dbReference type="ARBA" id="ARBA00004141"/>
    </source>
</evidence>
<reference evidence="10 11" key="1">
    <citation type="journal article" date="2007" name="Science">
        <title>Sea anemone genome reveals ancestral eumetazoan gene repertoire and genomic organization.</title>
        <authorList>
            <person name="Putnam N.H."/>
            <person name="Srivastava M."/>
            <person name="Hellsten U."/>
            <person name="Dirks B."/>
            <person name="Chapman J."/>
            <person name="Salamov A."/>
            <person name="Terry A."/>
            <person name="Shapiro H."/>
            <person name="Lindquist E."/>
            <person name="Kapitonov V.V."/>
            <person name="Jurka J."/>
            <person name="Genikhovich G."/>
            <person name="Grigoriev I.V."/>
            <person name="Lucas S.M."/>
            <person name="Steele R.E."/>
            <person name="Finnerty J.R."/>
            <person name="Technau U."/>
            <person name="Martindale M.Q."/>
            <person name="Rokhsar D.S."/>
        </authorList>
    </citation>
    <scope>NUCLEOTIDE SEQUENCE [LARGE SCALE GENOMIC DNA]</scope>
    <source>
        <strain evidence="11">CH2 X CH6</strain>
    </source>
</reference>
<evidence type="ECO:0000256" key="8">
    <source>
        <dbReference type="ARBA" id="ARBA00041910"/>
    </source>
</evidence>
<dbReference type="STRING" id="45351.A7SU87"/>
<feature type="transmembrane region" description="Helical" evidence="9">
    <location>
        <begin position="137"/>
        <end position="157"/>
    </location>
</feature>
<feature type="transmembrane region" description="Helical" evidence="9">
    <location>
        <begin position="100"/>
        <end position="117"/>
    </location>
</feature>
<accession>A7SU87</accession>
<keyword evidence="5 9" id="KW-0472">Membrane</keyword>
<dbReference type="InterPro" id="IPR010291">
    <property type="entry name" value="Ion_channel_UNC-93"/>
</dbReference>
<gene>
    <name evidence="10" type="ORF">NEMVEDRAFT_v1g174383</name>
</gene>
<dbReference type="Pfam" id="PF05978">
    <property type="entry name" value="UNC-93"/>
    <property type="match status" value="1"/>
</dbReference>
<dbReference type="PANTHER" id="PTHR23294">
    <property type="entry name" value="ET TRANSLATION PRODUCT-RELATED"/>
    <property type="match status" value="1"/>
</dbReference>
<dbReference type="PANTHER" id="PTHR23294:SF0">
    <property type="entry name" value="UNC93-LIKE PROTEIN MFSD11"/>
    <property type="match status" value="1"/>
</dbReference>
<comment type="similarity">
    <text evidence="2">Belongs to the unc-93 family.</text>
</comment>
<protein>
    <recommendedName>
        <fullName evidence="7">UNC93-like protein MFSD11</fullName>
    </recommendedName>
    <alternativeName>
        <fullName evidence="8">Major facilitator superfamily domain-containing protein 11</fullName>
    </alternativeName>
</protein>
<feature type="transmembrane region" description="Helical" evidence="9">
    <location>
        <begin position="269"/>
        <end position="292"/>
    </location>
</feature>
<evidence type="ECO:0000256" key="6">
    <source>
        <dbReference type="ARBA" id="ARBA00023180"/>
    </source>
</evidence>
<dbReference type="InParanoid" id="A7SU87"/>